<dbReference type="PANTHER" id="PTHR46295:SF1">
    <property type="entry name" value="ENDOPLASMIC RETICULUM RESIDENT PROTEIN 44"/>
    <property type="match status" value="1"/>
</dbReference>
<protein>
    <submittedName>
        <fullName evidence="3">Endoplasmic reticulum protein 44</fullName>
    </submittedName>
</protein>
<dbReference type="Pfam" id="PF00085">
    <property type="entry name" value="Thioredoxin"/>
    <property type="match status" value="1"/>
</dbReference>
<dbReference type="PROSITE" id="PS51352">
    <property type="entry name" value="THIOREDOXIN_2"/>
    <property type="match status" value="1"/>
</dbReference>
<dbReference type="GO" id="GO:0006457">
    <property type="term" value="P:protein folding"/>
    <property type="evidence" value="ECO:0007669"/>
    <property type="project" value="TreeGrafter"/>
</dbReference>
<evidence type="ECO:0000256" key="1">
    <source>
        <dbReference type="SAM" id="MobiDB-lite"/>
    </source>
</evidence>
<dbReference type="Proteomes" id="UP000694428">
    <property type="component" value="Unplaced"/>
</dbReference>
<dbReference type="Gene3D" id="3.40.30.10">
    <property type="entry name" value="Glutaredoxin"/>
    <property type="match status" value="3"/>
</dbReference>
<dbReference type="InterPro" id="IPR013766">
    <property type="entry name" value="Thioredoxin_domain"/>
</dbReference>
<reference evidence="3" key="2">
    <citation type="submission" date="2025-09" db="UniProtKB">
        <authorList>
            <consortium name="Ensembl"/>
        </authorList>
    </citation>
    <scope>IDENTIFICATION</scope>
</reference>
<keyword evidence="4" id="KW-1185">Reference proteome</keyword>
<reference evidence="3" key="1">
    <citation type="submission" date="2025-08" db="UniProtKB">
        <authorList>
            <consortium name="Ensembl"/>
        </authorList>
    </citation>
    <scope>IDENTIFICATION</scope>
</reference>
<dbReference type="InterPro" id="IPR036249">
    <property type="entry name" value="Thioredoxin-like_sf"/>
</dbReference>
<feature type="compositionally biased region" description="Polar residues" evidence="1">
    <location>
        <begin position="305"/>
        <end position="315"/>
    </location>
</feature>
<dbReference type="AlphaFoldDB" id="A0A8C9F2X4"/>
<dbReference type="InterPro" id="IPR052643">
    <property type="entry name" value="ERP44"/>
</dbReference>
<dbReference type="GO" id="GO:0003756">
    <property type="term" value="F:protein disulfide isomerase activity"/>
    <property type="evidence" value="ECO:0007669"/>
    <property type="project" value="TreeGrafter"/>
</dbReference>
<proteinExistence type="predicted"/>
<dbReference type="GO" id="GO:0005789">
    <property type="term" value="C:endoplasmic reticulum membrane"/>
    <property type="evidence" value="ECO:0007669"/>
    <property type="project" value="TreeGrafter"/>
</dbReference>
<feature type="region of interest" description="Disordered" evidence="1">
    <location>
        <begin position="287"/>
        <end position="321"/>
    </location>
</feature>
<accession>A0A8C9F2X4</accession>
<sequence length="333" mass="38345">LQRRLFPCRSALRCSLRCRFSQMLHPIFEEASNVIKEEYPDKNQVVFARVDCDQHSDIAQRYRISKYPTLKLFRNGMMMKREYRGQRSVTAIADYIRQQKSNPIREVQDLEEINTVDMHCNFFPSKFEKIANGNMIFANLVILFVSERFSGDNIIYKPPGVSNAPDMVYLGSLTNFDLIYAWTQDKCVPLVREITFENGEVRIFSYLLFLRFLSQGQDVSFKSVRQAYSTLKGAFVHSHSICHKLRRHSVPDGQKLATLSSALCLLVPGKLKQFVLDLHSGKLHREFHHGPDPTDVAPGQPIQDVASSPPESSFQKLAPSEHRYTLLREKDEL</sequence>
<evidence type="ECO:0000259" key="2">
    <source>
        <dbReference type="PROSITE" id="PS51352"/>
    </source>
</evidence>
<evidence type="ECO:0000313" key="4">
    <source>
        <dbReference type="Proteomes" id="UP000694428"/>
    </source>
</evidence>
<organism evidence="3 4">
    <name type="scientific">Pavo cristatus</name>
    <name type="common">Indian peafowl</name>
    <name type="synonym">Blue peafowl</name>
    <dbReference type="NCBI Taxonomy" id="9049"/>
    <lineage>
        <taxon>Eukaryota</taxon>
        <taxon>Metazoa</taxon>
        <taxon>Chordata</taxon>
        <taxon>Craniata</taxon>
        <taxon>Vertebrata</taxon>
        <taxon>Euteleostomi</taxon>
        <taxon>Archelosauria</taxon>
        <taxon>Archosauria</taxon>
        <taxon>Dinosauria</taxon>
        <taxon>Saurischia</taxon>
        <taxon>Theropoda</taxon>
        <taxon>Coelurosauria</taxon>
        <taxon>Aves</taxon>
        <taxon>Neognathae</taxon>
        <taxon>Galloanserae</taxon>
        <taxon>Galliformes</taxon>
        <taxon>Phasianidae</taxon>
        <taxon>Phasianinae</taxon>
        <taxon>Pavo</taxon>
    </lineage>
</organism>
<dbReference type="GO" id="GO:0005793">
    <property type="term" value="C:endoplasmic reticulum-Golgi intermediate compartment"/>
    <property type="evidence" value="ECO:0007669"/>
    <property type="project" value="TreeGrafter"/>
</dbReference>
<dbReference type="SUPFAM" id="SSF52833">
    <property type="entry name" value="Thioredoxin-like"/>
    <property type="match status" value="1"/>
</dbReference>
<evidence type="ECO:0000313" key="3">
    <source>
        <dbReference type="Ensembl" id="ENSPSTP00000007971.1"/>
    </source>
</evidence>
<dbReference type="Pfam" id="PF13848">
    <property type="entry name" value="Thioredoxin_6"/>
    <property type="match status" value="1"/>
</dbReference>
<dbReference type="Ensembl" id="ENSPSTT00000008352.1">
    <property type="protein sequence ID" value="ENSPSTP00000007971.1"/>
    <property type="gene ID" value="ENSPSTG00000005619.1"/>
</dbReference>
<feature type="domain" description="Thioredoxin" evidence="2">
    <location>
        <begin position="1"/>
        <end position="101"/>
    </location>
</feature>
<dbReference type="PANTHER" id="PTHR46295">
    <property type="entry name" value="ENDOPLASMIC RETICULUM RESIDENT PROTEIN 44"/>
    <property type="match status" value="1"/>
</dbReference>
<name>A0A8C9F2X4_PAVCR</name>